<name>A0AAW0P8F0_9GOBI</name>
<keyword evidence="1" id="KW-1133">Transmembrane helix</keyword>
<sequence>MASSDITLDVRDGQKRSHLNGTEKMTFNPAPVILLVALCWMSFGTGDAFVNPPAYRNATTSNVTAVNTTTLAPTTTTAAPIQTNLTVLTLSTDITKDTCGKEKLCASKPNDCNPGSGSCFFLGVKRISGRNMDLDLAGETDGYLGAVLKTAAGNETAYLCVRNNGTVVFIGASLKDGVFTKNENVSVNNVKAKMNGTHTQCTFSATVPDATAKGADTTFEVSVVNGTFNATSGQLGAPVTQVKTNSVDLINPAANVPTTTASPTTTSSTIQTNLTVFNLAADLTNTECKKTKLCASKPSGCNPSSGSCFFFSVKRRTGRNMDIEQSGQTEGYLGSVLKTPAGNQTAYLCVRNNGTVIFIGASLNNDKFTKDDKIPVSEVKAKLNSNHVQCTFAATVPDATVRGNDTTFEVSLVTGTYNATSGELGAPVTQFKTSSLDLSDPTSSAVTRAPTTGRTVVPQPMSTGTVVYFLLIVLGVLSLSWL</sequence>
<protein>
    <recommendedName>
        <fullName evidence="4">Ferric-chelate reductase 1</fullName>
    </recommendedName>
</protein>
<proteinExistence type="predicted"/>
<evidence type="ECO:0008006" key="4">
    <source>
        <dbReference type="Google" id="ProtNLM"/>
    </source>
</evidence>
<dbReference type="GO" id="GO:0099072">
    <property type="term" value="P:regulation of postsynaptic membrane neurotransmitter receptor levels"/>
    <property type="evidence" value="ECO:0007669"/>
    <property type="project" value="TreeGrafter"/>
</dbReference>
<evidence type="ECO:0000256" key="1">
    <source>
        <dbReference type="SAM" id="Phobius"/>
    </source>
</evidence>
<keyword evidence="1" id="KW-0472">Membrane</keyword>
<dbReference type="GO" id="GO:1900449">
    <property type="term" value="P:regulation of glutamate receptor signaling pathway"/>
    <property type="evidence" value="ECO:0007669"/>
    <property type="project" value="InterPro"/>
</dbReference>
<evidence type="ECO:0000313" key="3">
    <source>
        <dbReference type="Proteomes" id="UP001460270"/>
    </source>
</evidence>
<dbReference type="Proteomes" id="UP001460270">
    <property type="component" value="Unassembled WGS sequence"/>
</dbReference>
<dbReference type="EMBL" id="JBBPFD010000010">
    <property type="protein sequence ID" value="KAK7910370.1"/>
    <property type="molecule type" value="Genomic_DNA"/>
</dbReference>
<comment type="caution">
    <text evidence="2">The sequence shown here is derived from an EMBL/GenBank/DDBJ whole genome shotgun (WGS) entry which is preliminary data.</text>
</comment>
<keyword evidence="1" id="KW-0812">Transmembrane</keyword>
<evidence type="ECO:0000313" key="2">
    <source>
        <dbReference type="EMBL" id="KAK7910370.1"/>
    </source>
</evidence>
<gene>
    <name evidence="2" type="ORF">WMY93_015054</name>
</gene>
<dbReference type="InterPro" id="IPR042789">
    <property type="entry name" value="FRRS1L"/>
</dbReference>
<dbReference type="PANTHER" id="PTHR46902">
    <property type="entry name" value="DOMON DOMAIN-CONTAINING PROTEIN FRRS1L"/>
    <property type="match status" value="1"/>
</dbReference>
<feature type="transmembrane region" description="Helical" evidence="1">
    <location>
        <begin position="461"/>
        <end position="481"/>
    </location>
</feature>
<accession>A0AAW0P8F0</accession>
<dbReference type="AlphaFoldDB" id="A0AAW0P8F0"/>
<reference evidence="3" key="1">
    <citation type="submission" date="2024-04" db="EMBL/GenBank/DDBJ databases">
        <title>Salinicola lusitanus LLJ914,a marine bacterium isolated from the Okinawa Trough.</title>
        <authorList>
            <person name="Li J."/>
        </authorList>
    </citation>
    <scope>NUCLEOTIDE SEQUENCE [LARGE SCALE GENOMIC DNA]</scope>
</reference>
<organism evidence="2 3">
    <name type="scientific">Mugilogobius chulae</name>
    <name type="common">yellowstripe goby</name>
    <dbReference type="NCBI Taxonomy" id="88201"/>
    <lineage>
        <taxon>Eukaryota</taxon>
        <taxon>Metazoa</taxon>
        <taxon>Chordata</taxon>
        <taxon>Craniata</taxon>
        <taxon>Vertebrata</taxon>
        <taxon>Euteleostomi</taxon>
        <taxon>Actinopterygii</taxon>
        <taxon>Neopterygii</taxon>
        <taxon>Teleostei</taxon>
        <taxon>Neoteleostei</taxon>
        <taxon>Acanthomorphata</taxon>
        <taxon>Gobiaria</taxon>
        <taxon>Gobiiformes</taxon>
        <taxon>Gobioidei</taxon>
        <taxon>Gobiidae</taxon>
        <taxon>Gobionellinae</taxon>
        <taxon>Mugilogobius</taxon>
    </lineage>
</organism>
<keyword evidence="3" id="KW-1185">Reference proteome</keyword>
<dbReference type="PANTHER" id="PTHR46902:SF1">
    <property type="entry name" value="DOMON DOMAIN-CONTAINING PROTEIN FRRS1L"/>
    <property type="match status" value="1"/>
</dbReference>